<evidence type="ECO:0000313" key="3">
    <source>
        <dbReference type="Proteomes" id="UP001595715"/>
    </source>
</evidence>
<evidence type="ECO:0000256" key="1">
    <source>
        <dbReference type="SAM" id="Phobius"/>
    </source>
</evidence>
<sequence>MTSIIMAILCIYMTLYTWGQAREAWKVGNKAAGAGILLVAASFLPLGAYIVFG</sequence>
<feature type="transmembrane region" description="Helical" evidence="1">
    <location>
        <begin position="31"/>
        <end position="52"/>
    </location>
</feature>
<comment type="caution">
    <text evidence="2">The sequence shown here is derived from an EMBL/GenBank/DDBJ whole genome shotgun (WGS) entry which is preliminary data.</text>
</comment>
<protein>
    <submittedName>
        <fullName evidence="2">Uncharacterized protein</fullName>
    </submittedName>
</protein>
<accession>A0ABV8JVP9</accession>
<dbReference type="RefSeq" id="WP_377716450.1">
    <property type="nucleotide sequence ID" value="NZ_JBHSAM010000001.1"/>
</dbReference>
<dbReference type="EMBL" id="JBHSAM010000001">
    <property type="protein sequence ID" value="MFC4098073.1"/>
    <property type="molecule type" value="Genomic_DNA"/>
</dbReference>
<dbReference type="Proteomes" id="UP001595715">
    <property type="component" value="Unassembled WGS sequence"/>
</dbReference>
<organism evidence="2 3">
    <name type="scientific">Paenibacillus xanthanilyticus</name>
    <dbReference type="NCBI Taxonomy" id="1783531"/>
    <lineage>
        <taxon>Bacteria</taxon>
        <taxon>Bacillati</taxon>
        <taxon>Bacillota</taxon>
        <taxon>Bacilli</taxon>
        <taxon>Bacillales</taxon>
        <taxon>Paenibacillaceae</taxon>
        <taxon>Paenibacillus</taxon>
    </lineage>
</organism>
<keyword evidence="3" id="KW-1185">Reference proteome</keyword>
<keyword evidence="1" id="KW-0472">Membrane</keyword>
<keyword evidence="1" id="KW-0812">Transmembrane</keyword>
<reference evidence="3" key="1">
    <citation type="journal article" date="2019" name="Int. J. Syst. Evol. Microbiol.">
        <title>The Global Catalogue of Microorganisms (GCM) 10K type strain sequencing project: providing services to taxonomists for standard genome sequencing and annotation.</title>
        <authorList>
            <consortium name="The Broad Institute Genomics Platform"/>
            <consortium name="The Broad Institute Genome Sequencing Center for Infectious Disease"/>
            <person name="Wu L."/>
            <person name="Ma J."/>
        </authorList>
    </citation>
    <scope>NUCLEOTIDE SEQUENCE [LARGE SCALE GENOMIC DNA]</scope>
    <source>
        <strain evidence="3">IBRC-M 10987</strain>
    </source>
</reference>
<evidence type="ECO:0000313" key="2">
    <source>
        <dbReference type="EMBL" id="MFC4098073.1"/>
    </source>
</evidence>
<gene>
    <name evidence="2" type="ORF">ACFOZ8_00185</name>
</gene>
<proteinExistence type="predicted"/>
<keyword evidence="1" id="KW-1133">Transmembrane helix</keyword>
<name>A0ABV8JVP9_9BACL</name>